<proteinExistence type="predicted"/>
<dbReference type="GO" id="GO:0042391">
    <property type="term" value="P:regulation of membrane potential"/>
    <property type="evidence" value="ECO:0007669"/>
    <property type="project" value="TreeGrafter"/>
</dbReference>
<dbReference type="Proteomes" id="UP001152803">
    <property type="component" value="Unassembled WGS sequence"/>
</dbReference>
<dbReference type="GO" id="GO:0042383">
    <property type="term" value="C:sarcolemma"/>
    <property type="evidence" value="ECO:0007669"/>
    <property type="project" value="TreeGrafter"/>
</dbReference>
<evidence type="ECO:0000313" key="7">
    <source>
        <dbReference type="EMBL" id="KAJ8283104.1"/>
    </source>
</evidence>
<evidence type="ECO:0000256" key="2">
    <source>
        <dbReference type="ARBA" id="ARBA00022692"/>
    </source>
</evidence>
<evidence type="ECO:0000256" key="1">
    <source>
        <dbReference type="ARBA" id="ARBA00004141"/>
    </source>
</evidence>
<evidence type="ECO:0000259" key="6">
    <source>
        <dbReference type="Pfam" id="PF04831"/>
    </source>
</evidence>
<sequence>MSGDQESQRCMHHREGRRELHGPHRGAQGMYAVARVQYLNAFGPENFSVWYSASLGLKGSSINAAPVLPVVPALRRAGELYRALFRPLGATPAEFSPVVEASGTRVWTLHEGDAYALEQATPIDQLSLLLSGRVRVSLDGQFVQYIFPFQFLDSPEWEALQPTDEGTFQDRYLGRIFAVLLGNDIADKLYALNERLFIKHGLILDIRLPGLYFSLEGREPAPGPPRPWPLPWPLPPPGPPPPLAPPRPCAWPPPAPAPPPLADRRDHANSPSPPGP</sequence>
<reference evidence="7" key="1">
    <citation type="journal article" date="2023" name="Science">
        <title>Genome structures resolve the early diversification of teleost fishes.</title>
        <authorList>
            <person name="Parey E."/>
            <person name="Louis A."/>
            <person name="Montfort J."/>
            <person name="Bouchez O."/>
            <person name="Roques C."/>
            <person name="Iampietro C."/>
            <person name="Lluch J."/>
            <person name="Castinel A."/>
            <person name="Donnadieu C."/>
            <person name="Desvignes T."/>
            <person name="Floi Bucao C."/>
            <person name="Jouanno E."/>
            <person name="Wen M."/>
            <person name="Mejri S."/>
            <person name="Dirks R."/>
            <person name="Jansen H."/>
            <person name="Henkel C."/>
            <person name="Chen W.J."/>
            <person name="Zahm M."/>
            <person name="Cabau C."/>
            <person name="Klopp C."/>
            <person name="Thompson A.W."/>
            <person name="Robinson-Rechavi M."/>
            <person name="Braasch I."/>
            <person name="Lecointre G."/>
            <person name="Bobe J."/>
            <person name="Postlethwait J.H."/>
            <person name="Berthelot C."/>
            <person name="Roest Crollius H."/>
            <person name="Guiguen Y."/>
        </authorList>
    </citation>
    <scope>NUCLEOTIDE SEQUENCE</scope>
    <source>
        <strain evidence="7">Concon-B</strain>
    </source>
</reference>
<feature type="region of interest" description="Disordered" evidence="5">
    <location>
        <begin position="1"/>
        <end position="24"/>
    </location>
</feature>
<feature type="compositionally biased region" description="Pro residues" evidence="5">
    <location>
        <begin position="223"/>
        <end position="261"/>
    </location>
</feature>
<dbReference type="PANTHER" id="PTHR12101:SF30">
    <property type="entry name" value="POPEYE DOMAIN-CONTAINING PROTEIN 3-LIKE PROTEIN"/>
    <property type="match status" value="1"/>
</dbReference>
<dbReference type="GO" id="GO:0007507">
    <property type="term" value="P:heart development"/>
    <property type="evidence" value="ECO:0007669"/>
    <property type="project" value="TreeGrafter"/>
</dbReference>
<dbReference type="GO" id="GO:0051146">
    <property type="term" value="P:striated muscle cell differentiation"/>
    <property type="evidence" value="ECO:0007669"/>
    <property type="project" value="TreeGrafter"/>
</dbReference>
<keyword evidence="4" id="KW-0472">Membrane</keyword>
<dbReference type="OrthoDB" id="425611at2759"/>
<protein>
    <recommendedName>
        <fullName evidence="6">POPDC1-3 domain-containing protein</fullName>
    </recommendedName>
</protein>
<keyword evidence="3" id="KW-1133">Transmembrane helix</keyword>
<dbReference type="GO" id="GO:0007519">
    <property type="term" value="P:skeletal muscle tissue development"/>
    <property type="evidence" value="ECO:0007669"/>
    <property type="project" value="TreeGrafter"/>
</dbReference>
<dbReference type="EMBL" id="JAFJMO010000003">
    <property type="protein sequence ID" value="KAJ8283104.1"/>
    <property type="molecule type" value="Genomic_DNA"/>
</dbReference>
<comment type="subcellular location">
    <subcellularLocation>
        <location evidence="1">Membrane</location>
        <topology evidence="1">Multi-pass membrane protein</topology>
    </subcellularLocation>
</comment>
<evidence type="ECO:0000256" key="3">
    <source>
        <dbReference type="ARBA" id="ARBA00022989"/>
    </source>
</evidence>
<evidence type="ECO:0000313" key="8">
    <source>
        <dbReference type="Proteomes" id="UP001152803"/>
    </source>
</evidence>
<organism evidence="7 8">
    <name type="scientific">Conger conger</name>
    <name type="common">Conger eel</name>
    <name type="synonym">Muraena conger</name>
    <dbReference type="NCBI Taxonomy" id="82655"/>
    <lineage>
        <taxon>Eukaryota</taxon>
        <taxon>Metazoa</taxon>
        <taxon>Chordata</taxon>
        <taxon>Craniata</taxon>
        <taxon>Vertebrata</taxon>
        <taxon>Euteleostomi</taxon>
        <taxon>Actinopterygii</taxon>
        <taxon>Neopterygii</taxon>
        <taxon>Teleostei</taxon>
        <taxon>Anguilliformes</taxon>
        <taxon>Congridae</taxon>
        <taxon>Conger</taxon>
    </lineage>
</organism>
<evidence type="ECO:0000256" key="4">
    <source>
        <dbReference type="ARBA" id="ARBA00023136"/>
    </source>
</evidence>
<dbReference type="AlphaFoldDB" id="A0A9Q1DWZ0"/>
<gene>
    <name evidence="7" type="ORF">COCON_G00056230</name>
</gene>
<name>A0A9Q1DWZ0_CONCO</name>
<feature type="region of interest" description="Disordered" evidence="5">
    <location>
        <begin position="223"/>
        <end position="276"/>
    </location>
</feature>
<accession>A0A9Q1DWZ0</accession>
<dbReference type="GO" id="GO:0030552">
    <property type="term" value="F:cAMP binding"/>
    <property type="evidence" value="ECO:0007669"/>
    <property type="project" value="TreeGrafter"/>
</dbReference>
<evidence type="ECO:0000256" key="5">
    <source>
        <dbReference type="SAM" id="MobiDB-lite"/>
    </source>
</evidence>
<keyword evidence="8" id="KW-1185">Reference proteome</keyword>
<dbReference type="InterPro" id="IPR055272">
    <property type="entry name" value="POPDC1-3_dom"/>
</dbReference>
<comment type="caution">
    <text evidence="7">The sequence shown here is derived from an EMBL/GenBank/DDBJ whole genome shotgun (WGS) entry which is preliminary data.</text>
</comment>
<dbReference type="InterPro" id="IPR006916">
    <property type="entry name" value="POPDC1-3"/>
</dbReference>
<feature type="domain" description="POPDC1-3" evidence="6">
    <location>
        <begin position="78"/>
        <end position="194"/>
    </location>
</feature>
<dbReference type="PANTHER" id="PTHR12101">
    <property type="entry name" value="POPEYE DOMAIN CONTAINING PROTEIN"/>
    <property type="match status" value="1"/>
</dbReference>
<dbReference type="Pfam" id="PF04831">
    <property type="entry name" value="POPDC1-3"/>
    <property type="match status" value="1"/>
</dbReference>
<keyword evidence="2" id="KW-0812">Transmembrane</keyword>